<dbReference type="GO" id="GO:0015648">
    <property type="term" value="F:lipid-linked peptidoglycan transporter activity"/>
    <property type="evidence" value="ECO:0007669"/>
    <property type="project" value="TreeGrafter"/>
</dbReference>
<feature type="transmembrane region" description="Helical" evidence="6">
    <location>
        <begin position="310"/>
        <end position="329"/>
    </location>
</feature>
<dbReference type="AlphaFoldDB" id="C2JWF9"/>
<dbReference type="GO" id="GO:0032153">
    <property type="term" value="C:cell division site"/>
    <property type="evidence" value="ECO:0007669"/>
    <property type="project" value="TreeGrafter"/>
</dbReference>
<evidence type="ECO:0000256" key="3">
    <source>
        <dbReference type="ARBA" id="ARBA00022960"/>
    </source>
</evidence>
<dbReference type="GO" id="GO:0008360">
    <property type="term" value="P:regulation of cell shape"/>
    <property type="evidence" value="ECO:0007669"/>
    <property type="project" value="UniProtKB-KW"/>
</dbReference>
<reference evidence="7" key="1">
    <citation type="submission" date="2009-01" db="EMBL/GenBank/DDBJ databases">
        <authorList>
            <person name="Qin X."/>
            <person name="Bachman B."/>
            <person name="Battles P."/>
            <person name="Bell A."/>
            <person name="Bess C."/>
            <person name="Bickham C."/>
            <person name="Chaboub L."/>
            <person name="Chen D."/>
            <person name="Coyle M."/>
            <person name="Deiros D.R."/>
            <person name="Dinh H."/>
            <person name="Forbes L."/>
            <person name="Fowler G."/>
            <person name="Francisco L."/>
            <person name="Fu Q."/>
            <person name="Gubbala S."/>
            <person name="Hale W."/>
            <person name="Han Y."/>
            <person name="Hemphill L."/>
            <person name="Highlander S.K."/>
            <person name="Hirani K."/>
            <person name="Hogues M."/>
            <person name="Jackson L."/>
            <person name="Jakkamsetti A."/>
            <person name="Javaid M."/>
            <person name="Jiang H."/>
            <person name="Korchina V."/>
            <person name="Kovar C."/>
            <person name="Lara F."/>
            <person name="Lee S."/>
            <person name="Mata R."/>
            <person name="Mathew T."/>
            <person name="Moen C."/>
            <person name="Morales K."/>
            <person name="Munidasa M."/>
            <person name="Nazareth L."/>
            <person name="Ngo R."/>
            <person name="Nguyen L."/>
            <person name="Okwuonu G."/>
            <person name="Ongeri F."/>
            <person name="Patil S."/>
            <person name="Petrosino J."/>
            <person name="Pham C."/>
            <person name="Pham P."/>
            <person name="Pu L.-L."/>
            <person name="Puazo M."/>
            <person name="Raj R."/>
            <person name="Reid J."/>
            <person name="Rouhana J."/>
            <person name="Saada N."/>
            <person name="Shang Y."/>
            <person name="Simmons D."/>
            <person name="Thornton R."/>
            <person name="Warren J."/>
            <person name="Weissenberger G."/>
            <person name="Zhang J."/>
            <person name="Zhang L."/>
            <person name="Zhou C."/>
            <person name="Zhu D."/>
            <person name="Muzny D."/>
            <person name="Worley K."/>
            <person name="Gibbs R."/>
        </authorList>
    </citation>
    <scope>NUCLEOTIDE SEQUENCE [LARGE SCALE GENOMIC DNA]</scope>
    <source>
        <strain evidence="7">LMS2-1</strain>
    </source>
</reference>
<keyword evidence="8" id="KW-1185">Reference proteome</keyword>
<feature type="transmembrane region" description="Helical" evidence="6">
    <location>
        <begin position="96"/>
        <end position="113"/>
    </location>
</feature>
<dbReference type="PANTHER" id="PTHR30474">
    <property type="entry name" value="CELL CYCLE PROTEIN"/>
    <property type="match status" value="1"/>
</dbReference>
<dbReference type="Pfam" id="PF01098">
    <property type="entry name" value="FTSW_RODA_SPOVE"/>
    <property type="match status" value="1"/>
</dbReference>
<feature type="transmembrane region" description="Helical" evidence="6">
    <location>
        <begin position="63"/>
        <end position="84"/>
    </location>
</feature>
<evidence type="ECO:0000256" key="2">
    <source>
        <dbReference type="ARBA" id="ARBA00022692"/>
    </source>
</evidence>
<dbReference type="Proteomes" id="UP000004525">
    <property type="component" value="Unassembled WGS sequence"/>
</dbReference>
<keyword evidence="4 6" id="KW-1133">Transmembrane helix</keyword>
<protein>
    <submittedName>
        <fullName evidence="7">Cell cycle protein, FtsW/RodA/SpoVE family</fullName>
    </submittedName>
</protein>
<keyword evidence="2 6" id="KW-0812">Transmembrane</keyword>
<accession>C2JWF9</accession>
<evidence type="ECO:0000256" key="5">
    <source>
        <dbReference type="ARBA" id="ARBA00023136"/>
    </source>
</evidence>
<feature type="transmembrane region" description="Helical" evidence="6">
    <location>
        <begin position="341"/>
        <end position="358"/>
    </location>
</feature>
<comment type="subcellular location">
    <subcellularLocation>
        <location evidence="1">Membrane</location>
        <topology evidence="1">Multi-pass membrane protein</topology>
    </subcellularLocation>
</comment>
<dbReference type="PANTHER" id="PTHR30474:SF1">
    <property type="entry name" value="PEPTIDOGLYCAN GLYCOSYLTRANSFERASE MRDB"/>
    <property type="match status" value="1"/>
</dbReference>
<gene>
    <name evidence="7" type="ORF">HMPREF0539_1243</name>
</gene>
<evidence type="ECO:0000313" key="8">
    <source>
        <dbReference type="Proteomes" id="UP000004525"/>
    </source>
</evidence>
<feature type="transmembrane region" description="Helical" evidence="6">
    <location>
        <begin position="378"/>
        <end position="396"/>
    </location>
</feature>
<name>C2JWF9_LACRM</name>
<comment type="caution">
    <text evidence="7">The sequence shown here is derived from an EMBL/GenBank/DDBJ whole genome shotgun (WGS) entry which is preliminary data.</text>
</comment>
<feature type="transmembrane region" description="Helical" evidence="6">
    <location>
        <begin position="214"/>
        <end position="233"/>
    </location>
</feature>
<organism evidence="7 8">
    <name type="scientific">Lacticaseibacillus rhamnosus (strain LMS2-1)</name>
    <dbReference type="NCBI Taxonomy" id="525361"/>
    <lineage>
        <taxon>Bacteria</taxon>
        <taxon>Bacillati</taxon>
        <taxon>Bacillota</taxon>
        <taxon>Bacilli</taxon>
        <taxon>Lactobacillales</taxon>
        <taxon>Lactobacillaceae</taxon>
        <taxon>Lacticaseibacillus</taxon>
    </lineage>
</organism>
<proteinExistence type="predicted"/>
<keyword evidence="3" id="KW-0133">Cell shape</keyword>
<dbReference type="HOGENOM" id="CLU_029243_2_0_9"/>
<keyword evidence="5 6" id="KW-0472">Membrane</keyword>
<dbReference type="EMBL" id="ACIZ01000054">
    <property type="protein sequence ID" value="EEN80609.1"/>
    <property type="molecule type" value="Genomic_DNA"/>
</dbReference>
<dbReference type="GO" id="GO:0051301">
    <property type="term" value="P:cell division"/>
    <property type="evidence" value="ECO:0007669"/>
    <property type="project" value="InterPro"/>
</dbReference>
<sequence length="415" mass="46195">MWQWVHECGVRRLAVESHEIKSNSEGDRIDYGIILSVMLLALIGLVSIYLATAHDTTTLQNPVRATIMQAAWYVIGGIGIFFVMRFDAEQLWRIAPYLYGIGIFLMIAVLIFYDKTTAINTGAKSWFALGPVSFQPSEIMKPAYILMLSRVVTQHNAAFSHTIQHDWQLIGRMVLWTLPIAVLMKLQNDFGTTLVFLAIFAGVTLVAGINWRILLPIALIGAAIGTLAILLVTQSWGRSFLGSIGFKTYQFARIDSWLNPSGSTSGDSYQLWQSMKAIGSGQLTGKGAFHIAVAVPVRESDMIFSVIGEAFGFIGAAVLILLYFMLIYQMIRVTFDTKNEFYAYISTGVIMMILFHVFENIGMNIGLLPLTGIPLPFISQGGSFLLANMLSVGMVLSMRYHHTSYMFSRDTEDFE</sequence>
<feature type="transmembrane region" description="Helical" evidence="6">
    <location>
        <begin position="190"/>
        <end position="207"/>
    </location>
</feature>
<evidence type="ECO:0000313" key="7">
    <source>
        <dbReference type="EMBL" id="EEN80609.1"/>
    </source>
</evidence>
<evidence type="ECO:0000256" key="1">
    <source>
        <dbReference type="ARBA" id="ARBA00004141"/>
    </source>
</evidence>
<dbReference type="InterPro" id="IPR001182">
    <property type="entry name" value="FtsW/RodA"/>
</dbReference>
<feature type="transmembrane region" description="Helical" evidence="6">
    <location>
        <begin position="31"/>
        <end position="51"/>
    </location>
</feature>
<dbReference type="GO" id="GO:0005886">
    <property type="term" value="C:plasma membrane"/>
    <property type="evidence" value="ECO:0007669"/>
    <property type="project" value="TreeGrafter"/>
</dbReference>
<evidence type="ECO:0000256" key="4">
    <source>
        <dbReference type="ARBA" id="ARBA00022989"/>
    </source>
</evidence>
<evidence type="ECO:0000256" key="6">
    <source>
        <dbReference type="SAM" id="Phobius"/>
    </source>
</evidence>